<dbReference type="EMBL" id="MSLT01000012">
    <property type="protein sequence ID" value="OUD13757.1"/>
    <property type="molecule type" value="Genomic_DNA"/>
</dbReference>
<gene>
    <name evidence="2" type="ORF">TPSD3_05235</name>
</gene>
<evidence type="ECO:0000313" key="3">
    <source>
        <dbReference type="Proteomes" id="UP000194798"/>
    </source>
</evidence>
<dbReference type="InterPro" id="IPR002213">
    <property type="entry name" value="UDP_glucos_trans"/>
</dbReference>
<proteinExistence type="predicted"/>
<dbReference type="CDD" id="cd03784">
    <property type="entry name" value="GT1_Gtf-like"/>
    <property type="match status" value="1"/>
</dbReference>
<dbReference type="InterPro" id="IPR010610">
    <property type="entry name" value="EryCIII-like_C"/>
</dbReference>
<comment type="caution">
    <text evidence="2">The sequence shown here is derived from an EMBL/GenBank/DDBJ whole genome shotgun (WGS) entry which is preliminary data.</text>
</comment>
<reference evidence="2 3" key="1">
    <citation type="submission" date="2016-12" db="EMBL/GenBank/DDBJ databases">
        <title>Thioflexothrix psekupsii D3 genome sequencing and assembly.</title>
        <authorList>
            <person name="Fomenkov A."/>
            <person name="Vincze T."/>
            <person name="Grabovich M."/>
            <person name="Anton B.P."/>
            <person name="Dubinina G."/>
            <person name="Orlova M."/>
            <person name="Belousova E."/>
            <person name="Roberts R.J."/>
        </authorList>
    </citation>
    <scope>NUCLEOTIDE SEQUENCE [LARGE SCALE GENOMIC DNA]</scope>
    <source>
        <strain evidence="2">D3</strain>
    </source>
</reference>
<dbReference type="GO" id="GO:0017000">
    <property type="term" value="P:antibiotic biosynthetic process"/>
    <property type="evidence" value="ECO:0007669"/>
    <property type="project" value="UniProtKB-ARBA"/>
</dbReference>
<organism evidence="2 3">
    <name type="scientific">Thioflexithrix psekupsensis</name>
    <dbReference type="NCBI Taxonomy" id="1570016"/>
    <lineage>
        <taxon>Bacteria</taxon>
        <taxon>Pseudomonadati</taxon>
        <taxon>Pseudomonadota</taxon>
        <taxon>Gammaproteobacteria</taxon>
        <taxon>Thiotrichales</taxon>
        <taxon>Thioflexithrix</taxon>
    </lineage>
</organism>
<dbReference type="Proteomes" id="UP000194798">
    <property type="component" value="Unassembled WGS sequence"/>
</dbReference>
<feature type="domain" description="Erythromycin biosynthesis protein CIII-like C-terminal" evidence="1">
    <location>
        <begin position="294"/>
        <end position="388"/>
    </location>
</feature>
<keyword evidence="3" id="KW-1185">Reference proteome</keyword>
<dbReference type="Gene3D" id="3.40.50.2000">
    <property type="entry name" value="Glycogen Phosphorylase B"/>
    <property type="match status" value="2"/>
</dbReference>
<name>A0A251X7Q1_9GAMM</name>
<dbReference type="InterPro" id="IPR050426">
    <property type="entry name" value="Glycosyltransferase_28"/>
</dbReference>
<protein>
    <recommendedName>
        <fullName evidence="1">Erythromycin biosynthesis protein CIII-like C-terminal domain-containing protein</fullName>
    </recommendedName>
</protein>
<dbReference type="AlphaFoldDB" id="A0A251X7Q1"/>
<dbReference type="FunFam" id="3.40.50.2000:FF:000009">
    <property type="entry name" value="Sterol 3-beta-glucosyltransferase UGT80A2"/>
    <property type="match status" value="1"/>
</dbReference>
<dbReference type="GO" id="GO:0016758">
    <property type="term" value="F:hexosyltransferase activity"/>
    <property type="evidence" value="ECO:0007669"/>
    <property type="project" value="UniProtKB-ARBA"/>
</dbReference>
<dbReference type="SUPFAM" id="SSF53756">
    <property type="entry name" value="UDP-Glycosyltransferase/glycogen phosphorylase"/>
    <property type="match status" value="1"/>
</dbReference>
<sequence>MYCFLVQTPLMATLVIATQGTLGDHLPYFALGRLLQTRGHQVRMAVNPAMLTLAAESGLTAVPCGILMGETEARRGATDWDELQYSIAEQIPQWQAFCRREIPLAFAQLCEICADADVLICAYQRHTLAALTAARTGIAWLTTSLMPALHCAPPSPERAALGEALTHTLAEIITELGVTPNWEQPAQRRQAILAASPHFSQVSAVHAFYTQTGFWFYDDLHQKTQDHADLYAFLQRYPEPLVLSFSSLPLQHPAEVLALHVRAAAQLGRGLIVQRGWANFHADLLPDDCDNNAVFFSDFLPHPWLFSRAAAVIHHGGIGTIANAIRQSCPMLVEPYGNDQFFNARQVVAHGIGAAAHPHKITVNGLIRLLEQKVLTPHCRAQVQDLAVKINAENGLQMACERIESWFC</sequence>
<evidence type="ECO:0000259" key="1">
    <source>
        <dbReference type="Pfam" id="PF06722"/>
    </source>
</evidence>
<dbReference type="GO" id="GO:0008194">
    <property type="term" value="F:UDP-glycosyltransferase activity"/>
    <property type="evidence" value="ECO:0007669"/>
    <property type="project" value="InterPro"/>
</dbReference>
<accession>A0A251X7Q1</accession>
<dbReference type="PANTHER" id="PTHR48050:SF13">
    <property type="entry name" value="STEROL 3-BETA-GLUCOSYLTRANSFERASE UGT80A2"/>
    <property type="match status" value="1"/>
</dbReference>
<evidence type="ECO:0000313" key="2">
    <source>
        <dbReference type="EMBL" id="OUD13757.1"/>
    </source>
</evidence>
<dbReference type="PANTHER" id="PTHR48050">
    <property type="entry name" value="STEROL 3-BETA-GLUCOSYLTRANSFERASE"/>
    <property type="match status" value="1"/>
</dbReference>
<dbReference type="Pfam" id="PF06722">
    <property type="entry name" value="EryCIII-like_C"/>
    <property type="match status" value="1"/>
</dbReference>